<dbReference type="EMBL" id="LUKE01000008">
    <property type="protein sequence ID" value="KYG60952.1"/>
    <property type="molecule type" value="Genomic_DNA"/>
</dbReference>
<keyword evidence="4 9" id="KW-0436">Ligase</keyword>
<dbReference type="Proteomes" id="UP000075320">
    <property type="component" value="Unassembled WGS sequence"/>
</dbReference>
<dbReference type="GO" id="GO:0017118">
    <property type="term" value="F:lipoyltransferase activity"/>
    <property type="evidence" value="ECO:0007669"/>
    <property type="project" value="TreeGrafter"/>
</dbReference>
<accession>A0A150WDK3</accession>
<dbReference type="OrthoDB" id="5289693at2"/>
<keyword evidence="6" id="KW-0067">ATP-binding</keyword>
<dbReference type="PROSITE" id="PS51733">
    <property type="entry name" value="BPL_LPL_CATALYTIC"/>
    <property type="match status" value="1"/>
</dbReference>
<comment type="caution">
    <text evidence="9">The sequence shown here is derived from an EMBL/GenBank/DDBJ whole genome shotgun (WGS) entry which is preliminary data.</text>
</comment>
<dbReference type="EC" id="6.3.1.20" evidence="3"/>
<dbReference type="CDD" id="cd16443">
    <property type="entry name" value="LplA"/>
    <property type="match status" value="1"/>
</dbReference>
<dbReference type="InterPro" id="IPR004562">
    <property type="entry name" value="LipoylTrfase_LipoateP_Ligase"/>
</dbReference>
<dbReference type="GO" id="GO:0005737">
    <property type="term" value="C:cytoplasm"/>
    <property type="evidence" value="ECO:0007669"/>
    <property type="project" value="TreeGrafter"/>
</dbReference>
<dbReference type="GO" id="GO:0016979">
    <property type="term" value="F:lipoate-protein ligase activity"/>
    <property type="evidence" value="ECO:0007669"/>
    <property type="project" value="UniProtKB-EC"/>
</dbReference>
<sequence>MKKLKVFLSESKNPHLNIATEEWIFDNLDPSQQVLFLWQNEETVVIGRNQNPWNECNLAKMKEDKVHLARRKTGGGAVFHDLGNICFTFLSPREEYKRENNVQIIFNALKELGITGEASGRNDLLIPFPDGPRKFSGSAYREKKDRAFHHGTLLLHADLTRLGNYLTPNPKKLQAKGKESVRARVANLNEVRPGIEAKHIVEYMVPAFERFYDGKADIEMLSLATVNKNAELKGHYDQLSSWEWLYGNTLEFTHKMDEYLSLGFFDFQFKVEDGVIKDVHIYTDCLYPSLVDELTTRLKGQPYRGDSVKAAIEAAKTKHPDLIAGVSELGQWLLKNIEI</sequence>
<dbReference type="AlphaFoldDB" id="A0A150WDK3"/>
<keyword evidence="5" id="KW-0547">Nucleotide-binding</keyword>
<dbReference type="Gene3D" id="3.30.930.10">
    <property type="entry name" value="Bira Bifunctional Protein, Domain 2"/>
    <property type="match status" value="1"/>
</dbReference>
<dbReference type="InterPro" id="IPR045864">
    <property type="entry name" value="aa-tRNA-synth_II/BPL/LPL"/>
</dbReference>
<proteinExistence type="predicted"/>
<dbReference type="Gene3D" id="3.30.390.50">
    <property type="entry name" value="CO dehydrogenase flavoprotein, C-terminal domain"/>
    <property type="match status" value="1"/>
</dbReference>
<dbReference type="GO" id="GO:0005524">
    <property type="term" value="F:ATP binding"/>
    <property type="evidence" value="ECO:0007669"/>
    <property type="project" value="UniProtKB-KW"/>
</dbReference>
<feature type="domain" description="BPL/LPL catalytic" evidence="8">
    <location>
        <begin position="29"/>
        <end position="216"/>
    </location>
</feature>
<dbReference type="PANTHER" id="PTHR12561:SF3">
    <property type="entry name" value="LIPOYLTRANSFERASE 1, MITOCHONDRIAL"/>
    <property type="match status" value="1"/>
</dbReference>
<dbReference type="GO" id="GO:0009249">
    <property type="term" value="P:protein lipoylation"/>
    <property type="evidence" value="ECO:0007669"/>
    <property type="project" value="InterPro"/>
</dbReference>
<evidence type="ECO:0000256" key="1">
    <source>
        <dbReference type="ARBA" id="ARBA00005085"/>
    </source>
</evidence>
<keyword evidence="10" id="KW-1185">Reference proteome</keyword>
<dbReference type="Pfam" id="PF21948">
    <property type="entry name" value="LplA-B_cat"/>
    <property type="match status" value="1"/>
</dbReference>
<evidence type="ECO:0000256" key="7">
    <source>
        <dbReference type="ARBA" id="ARBA00048037"/>
    </source>
</evidence>
<name>A0A150WDK3_BDEBC</name>
<evidence type="ECO:0000313" key="10">
    <source>
        <dbReference type="Proteomes" id="UP000075320"/>
    </source>
</evidence>
<comment type="pathway">
    <text evidence="1">Protein modification; protein lipoylation via exogenous pathway; protein N(6)-(lipoyl)lysine from lipoate: step 2/2.</text>
</comment>
<evidence type="ECO:0000313" key="9">
    <source>
        <dbReference type="EMBL" id="KYG60952.1"/>
    </source>
</evidence>
<gene>
    <name evidence="9" type="primary">lplA</name>
    <name evidence="9" type="ORF">AZI86_18720</name>
</gene>
<comment type="pathway">
    <text evidence="2">Protein modification; protein lipoylation via exogenous pathway; protein N(6)-(lipoyl)lysine from lipoate: step 1/2.</text>
</comment>
<evidence type="ECO:0000256" key="3">
    <source>
        <dbReference type="ARBA" id="ARBA00012367"/>
    </source>
</evidence>
<protein>
    <recommendedName>
        <fullName evidence="3">lipoate--protein ligase</fullName>
        <ecNumber evidence="3">6.3.1.20</ecNumber>
    </recommendedName>
</protein>
<dbReference type="InterPro" id="IPR019491">
    <property type="entry name" value="Lipoate_protein_ligase_C"/>
</dbReference>
<dbReference type="RefSeq" id="WP_061836830.1">
    <property type="nucleotide sequence ID" value="NZ_LUKE01000008.1"/>
</dbReference>
<evidence type="ECO:0000256" key="2">
    <source>
        <dbReference type="ARBA" id="ARBA00005124"/>
    </source>
</evidence>
<organism evidence="9 10">
    <name type="scientific">Bdellovibrio bacteriovorus</name>
    <dbReference type="NCBI Taxonomy" id="959"/>
    <lineage>
        <taxon>Bacteria</taxon>
        <taxon>Pseudomonadati</taxon>
        <taxon>Bdellovibrionota</taxon>
        <taxon>Bdellovibrionia</taxon>
        <taxon>Bdellovibrionales</taxon>
        <taxon>Pseudobdellovibrionaceae</taxon>
        <taxon>Bdellovibrio</taxon>
    </lineage>
</organism>
<dbReference type="NCBIfam" id="TIGR00545">
    <property type="entry name" value="lipoyltrans"/>
    <property type="match status" value="1"/>
</dbReference>
<comment type="catalytic activity">
    <reaction evidence="7">
        <text>L-lysyl-[lipoyl-carrier protein] + (R)-lipoate + ATP = N(6)-[(R)-lipoyl]-L-lysyl-[lipoyl-carrier protein] + AMP + diphosphate + H(+)</text>
        <dbReference type="Rhea" id="RHEA:49288"/>
        <dbReference type="Rhea" id="RHEA-COMP:10500"/>
        <dbReference type="Rhea" id="RHEA-COMP:10502"/>
        <dbReference type="ChEBI" id="CHEBI:15378"/>
        <dbReference type="ChEBI" id="CHEBI:29969"/>
        <dbReference type="ChEBI" id="CHEBI:30616"/>
        <dbReference type="ChEBI" id="CHEBI:33019"/>
        <dbReference type="ChEBI" id="CHEBI:83088"/>
        <dbReference type="ChEBI" id="CHEBI:83099"/>
        <dbReference type="ChEBI" id="CHEBI:456215"/>
        <dbReference type="EC" id="6.3.1.20"/>
    </reaction>
</comment>
<reference evidence="9 10" key="1">
    <citation type="submission" date="2016-03" db="EMBL/GenBank/DDBJ databases">
        <authorList>
            <person name="Ploux O."/>
        </authorList>
    </citation>
    <scope>NUCLEOTIDE SEQUENCE [LARGE SCALE GENOMIC DNA]</scope>
    <source>
        <strain evidence="9 10">R0</strain>
    </source>
</reference>
<dbReference type="SUPFAM" id="SSF82649">
    <property type="entry name" value="SufE/NifU"/>
    <property type="match status" value="1"/>
</dbReference>
<dbReference type="InterPro" id="IPR004143">
    <property type="entry name" value="BPL_LPL_catalytic"/>
</dbReference>
<evidence type="ECO:0000256" key="5">
    <source>
        <dbReference type="ARBA" id="ARBA00022741"/>
    </source>
</evidence>
<dbReference type="SUPFAM" id="SSF55681">
    <property type="entry name" value="Class II aaRS and biotin synthetases"/>
    <property type="match status" value="1"/>
</dbReference>
<dbReference type="Pfam" id="PF10437">
    <property type="entry name" value="Lip_prot_lig_C"/>
    <property type="match status" value="1"/>
</dbReference>
<evidence type="ECO:0000256" key="6">
    <source>
        <dbReference type="ARBA" id="ARBA00022840"/>
    </source>
</evidence>
<evidence type="ECO:0000256" key="4">
    <source>
        <dbReference type="ARBA" id="ARBA00022598"/>
    </source>
</evidence>
<dbReference type="UniPathway" id="UPA00537">
    <property type="reaction ID" value="UER00594"/>
</dbReference>
<evidence type="ECO:0000259" key="8">
    <source>
        <dbReference type="PROSITE" id="PS51733"/>
    </source>
</evidence>
<dbReference type="PANTHER" id="PTHR12561">
    <property type="entry name" value="LIPOATE-PROTEIN LIGASE"/>
    <property type="match status" value="1"/>
</dbReference>